<dbReference type="InterPro" id="IPR036188">
    <property type="entry name" value="FAD/NAD-bd_sf"/>
</dbReference>
<dbReference type="InterPro" id="IPR052542">
    <property type="entry name" value="Cholesterol_Oxidase"/>
</dbReference>
<accession>A0ABR4G3T8</accession>
<reference evidence="6 7" key="1">
    <citation type="submission" date="2024-07" db="EMBL/GenBank/DDBJ databases">
        <title>Section-level genome sequencing and comparative genomics of Aspergillus sections Usti and Cavernicolus.</title>
        <authorList>
            <consortium name="Lawrence Berkeley National Laboratory"/>
            <person name="Nybo J.L."/>
            <person name="Vesth T.C."/>
            <person name="Theobald S."/>
            <person name="Frisvad J.C."/>
            <person name="Larsen T.O."/>
            <person name="Kjaerboelling I."/>
            <person name="Rothschild-Mancinelli K."/>
            <person name="Lyhne E.K."/>
            <person name="Kogle M.E."/>
            <person name="Barry K."/>
            <person name="Clum A."/>
            <person name="Na H."/>
            <person name="Ledsgaard L."/>
            <person name="Lin J."/>
            <person name="Lipzen A."/>
            <person name="Kuo A."/>
            <person name="Riley R."/>
            <person name="Mondo S."/>
            <person name="Labutti K."/>
            <person name="Haridas S."/>
            <person name="Pangalinan J."/>
            <person name="Salamov A.A."/>
            <person name="Simmons B.A."/>
            <person name="Magnuson J.K."/>
            <person name="Chen J."/>
            <person name="Drula E."/>
            <person name="Henrissat B."/>
            <person name="Wiebenga A."/>
            <person name="Lubbers R.J."/>
            <person name="Gomes A.C."/>
            <person name="Makela M.R."/>
            <person name="Stajich J."/>
            <person name="Grigoriev I.V."/>
            <person name="Mortensen U.H."/>
            <person name="De Vries R.P."/>
            <person name="Baker S.E."/>
            <person name="Andersen M.R."/>
        </authorList>
    </citation>
    <scope>NUCLEOTIDE SEQUENCE [LARGE SCALE GENOMIC DNA]</scope>
    <source>
        <strain evidence="6 7">CBS 209.92</strain>
    </source>
</reference>
<evidence type="ECO:0000256" key="1">
    <source>
        <dbReference type="ARBA" id="ARBA00001974"/>
    </source>
</evidence>
<feature type="domain" description="Glucose-methanol-choline oxidoreductase N-terminal" evidence="5">
    <location>
        <begin position="106"/>
        <end position="313"/>
    </location>
</feature>
<proteinExistence type="predicted"/>
<evidence type="ECO:0000313" key="6">
    <source>
        <dbReference type="EMBL" id="KAL2793364.1"/>
    </source>
</evidence>
<dbReference type="Pfam" id="PF00732">
    <property type="entry name" value="GMC_oxred_N"/>
    <property type="match status" value="1"/>
</dbReference>
<evidence type="ECO:0000313" key="7">
    <source>
        <dbReference type="Proteomes" id="UP001610563"/>
    </source>
</evidence>
<keyword evidence="4" id="KW-0560">Oxidoreductase</keyword>
<comment type="cofactor">
    <cofactor evidence="1">
        <name>FAD</name>
        <dbReference type="ChEBI" id="CHEBI:57692"/>
    </cofactor>
</comment>
<evidence type="ECO:0000259" key="5">
    <source>
        <dbReference type="Pfam" id="PF00732"/>
    </source>
</evidence>
<keyword evidence="3" id="KW-0274">FAD</keyword>
<dbReference type="EMBL" id="JBFTWV010000059">
    <property type="protein sequence ID" value="KAL2793364.1"/>
    <property type="molecule type" value="Genomic_DNA"/>
</dbReference>
<keyword evidence="7" id="KW-1185">Reference proteome</keyword>
<protein>
    <recommendedName>
        <fullName evidence="5">Glucose-methanol-choline oxidoreductase N-terminal domain-containing protein</fullName>
    </recommendedName>
</protein>
<sequence length="347" mass="38221">MAQRIRERLDDYPILSLPFDSLKSEYDVVVVESGYGAGVAASRMARAGKSVAVLEVGWERRPDSFPHTLRQCVREAAMSGARATHGLLGKLPLSGKTKLFQHKVGEGQHAFCAHGLGGGSLINSGVFLEATESTFGMSPWPAEIRDDPGSMKEYYDRAADMLQPMPYPNIHPSPKKLDHLHEAARLLGKEKQFSRVPLTTFFSDSRNSVGIAMRPNLGSGHEATGLNDGSKDSIPVTYLADAWNWGAEIFCGCEVRHVEKAADGRGYIIHFVWHDKGRAAFKEMETQLFWVQANEFCFLGAGAMGTTEILLRSKRHGLSVSPLDITEEKRLTASLVAQDRHDQPSPE</sequence>
<gene>
    <name evidence="6" type="ORF">BJX66DRAFT_338968</name>
</gene>
<dbReference type="Proteomes" id="UP001610563">
    <property type="component" value="Unassembled WGS sequence"/>
</dbReference>
<dbReference type="InterPro" id="IPR000172">
    <property type="entry name" value="GMC_OxRdtase_N"/>
</dbReference>
<dbReference type="PANTHER" id="PTHR47470">
    <property type="entry name" value="CHOLESTEROL OXIDASE"/>
    <property type="match status" value="1"/>
</dbReference>
<dbReference type="SUPFAM" id="SSF51905">
    <property type="entry name" value="FAD/NAD(P)-binding domain"/>
    <property type="match status" value="1"/>
</dbReference>
<keyword evidence="2" id="KW-0285">Flavoprotein</keyword>
<organism evidence="6 7">
    <name type="scientific">Aspergillus keveii</name>
    <dbReference type="NCBI Taxonomy" id="714993"/>
    <lineage>
        <taxon>Eukaryota</taxon>
        <taxon>Fungi</taxon>
        <taxon>Dikarya</taxon>
        <taxon>Ascomycota</taxon>
        <taxon>Pezizomycotina</taxon>
        <taxon>Eurotiomycetes</taxon>
        <taxon>Eurotiomycetidae</taxon>
        <taxon>Eurotiales</taxon>
        <taxon>Aspergillaceae</taxon>
        <taxon>Aspergillus</taxon>
        <taxon>Aspergillus subgen. Nidulantes</taxon>
    </lineage>
</organism>
<evidence type="ECO:0000256" key="2">
    <source>
        <dbReference type="ARBA" id="ARBA00022630"/>
    </source>
</evidence>
<evidence type="ECO:0000256" key="3">
    <source>
        <dbReference type="ARBA" id="ARBA00022827"/>
    </source>
</evidence>
<dbReference type="PANTHER" id="PTHR47470:SF1">
    <property type="entry name" value="FAD-DEPENDENT OXIDOREDUCTASE 2 FAD BINDING DOMAIN-CONTAINING PROTEIN"/>
    <property type="match status" value="1"/>
</dbReference>
<dbReference type="Gene3D" id="3.50.50.60">
    <property type="entry name" value="FAD/NAD(P)-binding domain"/>
    <property type="match status" value="2"/>
</dbReference>
<evidence type="ECO:0000256" key="4">
    <source>
        <dbReference type="ARBA" id="ARBA00023002"/>
    </source>
</evidence>
<comment type="caution">
    <text evidence="6">The sequence shown here is derived from an EMBL/GenBank/DDBJ whole genome shotgun (WGS) entry which is preliminary data.</text>
</comment>
<name>A0ABR4G3T8_9EURO</name>